<dbReference type="PANTHER" id="PTHR31973:SF195">
    <property type="entry name" value="MUDR FAMILY TRANSPOSASE"/>
    <property type="match status" value="1"/>
</dbReference>
<comment type="caution">
    <text evidence="2">The sequence shown here is derived from an EMBL/GenBank/DDBJ whole genome shotgun (WGS) entry which is preliminary data.</text>
</comment>
<dbReference type="STRING" id="3818.A0A445AWC3"/>
<dbReference type="AlphaFoldDB" id="A0A445AWC3"/>
<evidence type="ECO:0000313" key="2">
    <source>
        <dbReference type="EMBL" id="RYR30717.1"/>
    </source>
</evidence>
<name>A0A445AWC3_ARAHY</name>
<evidence type="ECO:0000313" key="3">
    <source>
        <dbReference type="Proteomes" id="UP000289738"/>
    </source>
</evidence>
<evidence type="ECO:0000256" key="1">
    <source>
        <dbReference type="SAM" id="MobiDB-lite"/>
    </source>
</evidence>
<feature type="compositionally biased region" description="Acidic residues" evidence="1">
    <location>
        <begin position="121"/>
        <end position="130"/>
    </location>
</feature>
<keyword evidence="3" id="KW-1185">Reference proteome</keyword>
<sequence>MASNSPFIVVLVYPNCRMRNGDNGVTFECEDPILFRTQRVETLSDLKSLILSKLGGTEAREIGRVGYRLLEPMENGIFWFRLFRIQGDEHVRLTFDIYGRIMVEQVMELSAEVGHDGSEHEAEEGEEELDKDYVADSADSESSDGRDEDEFVPGTPVGVVACHVLPPPHPIPALSAVPSPYHSMDLDAMQKRTPVFDTCEEDYNLDSGVEFWISHSIRRSVEYRVIESDRLKYHVQCRQADNGCQWSFRVALRQNLGYWRFGGLVDPTGHIALDTIVVRTEPSNPSVCIPVLQGAVQASYHFKPSYKKVWMAKQKAIAWIYGDWEESYNKVPKLLQALQSCFSGTICDLRVKPYYDGHLMVRDCSMSDKVFWAFPSCVEAFKHCKPFVSVDCTHLYGRYDGVLLITVAQDGNSNKLPIAFAIVESGLLMSPSFPALRAITDSIEAMVRKG</sequence>
<feature type="region of interest" description="Disordered" evidence="1">
    <location>
        <begin position="112"/>
        <end position="151"/>
    </location>
</feature>
<feature type="compositionally biased region" description="Acidic residues" evidence="1">
    <location>
        <begin position="138"/>
        <end position="151"/>
    </location>
</feature>
<gene>
    <name evidence="2" type="ORF">Ahy_B01g055475</name>
</gene>
<dbReference type="EMBL" id="SDMP01000011">
    <property type="protein sequence ID" value="RYR30717.1"/>
    <property type="molecule type" value="Genomic_DNA"/>
</dbReference>
<dbReference type="PANTHER" id="PTHR31973">
    <property type="entry name" value="POLYPROTEIN, PUTATIVE-RELATED"/>
    <property type="match status" value="1"/>
</dbReference>
<organism evidence="2 3">
    <name type="scientific">Arachis hypogaea</name>
    <name type="common">Peanut</name>
    <dbReference type="NCBI Taxonomy" id="3818"/>
    <lineage>
        <taxon>Eukaryota</taxon>
        <taxon>Viridiplantae</taxon>
        <taxon>Streptophyta</taxon>
        <taxon>Embryophyta</taxon>
        <taxon>Tracheophyta</taxon>
        <taxon>Spermatophyta</taxon>
        <taxon>Magnoliopsida</taxon>
        <taxon>eudicotyledons</taxon>
        <taxon>Gunneridae</taxon>
        <taxon>Pentapetalae</taxon>
        <taxon>rosids</taxon>
        <taxon>fabids</taxon>
        <taxon>Fabales</taxon>
        <taxon>Fabaceae</taxon>
        <taxon>Papilionoideae</taxon>
        <taxon>50 kb inversion clade</taxon>
        <taxon>dalbergioids sensu lato</taxon>
        <taxon>Dalbergieae</taxon>
        <taxon>Pterocarpus clade</taxon>
        <taxon>Arachis</taxon>
    </lineage>
</organism>
<proteinExistence type="predicted"/>
<accession>A0A445AWC3</accession>
<protein>
    <submittedName>
        <fullName evidence="2">Uncharacterized protein</fullName>
    </submittedName>
</protein>
<dbReference type="Proteomes" id="UP000289738">
    <property type="component" value="Chromosome B01"/>
</dbReference>
<reference evidence="2 3" key="1">
    <citation type="submission" date="2019-01" db="EMBL/GenBank/DDBJ databases">
        <title>Sequencing of cultivated peanut Arachis hypogaea provides insights into genome evolution and oil improvement.</title>
        <authorList>
            <person name="Chen X."/>
        </authorList>
    </citation>
    <scope>NUCLEOTIDE SEQUENCE [LARGE SCALE GENOMIC DNA]</scope>
    <source>
        <strain evidence="3">cv. Fuhuasheng</strain>
        <tissue evidence="2">Leaves</tissue>
    </source>
</reference>